<dbReference type="InterPro" id="IPR036737">
    <property type="entry name" value="OmpA-like_sf"/>
</dbReference>
<feature type="transmembrane region" description="Helical" evidence="4">
    <location>
        <begin position="320"/>
        <end position="341"/>
    </location>
</feature>
<dbReference type="PRINTS" id="PR01021">
    <property type="entry name" value="OMPADOMAIN"/>
</dbReference>
<protein>
    <submittedName>
        <fullName evidence="6">OmpA family protein</fullName>
    </submittedName>
</protein>
<dbReference type="PROSITE" id="PS51123">
    <property type="entry name" value="OMPA_2"/>
    <property type="match status" value="1"/>
</dbReference>
<dbReference type="Proteomes" id="UP001335100">
    <property type="component" value="Unassembled WGS sequence"/>
</dbReference>
<dbReference type="PANTHER" id="PTHR30329">
    <property type="entry name" value="STATOR ELEMENT OF FLAGELLAR MOTOR COMPLEX"/>
    <property type="match status" value="1"/>
</dbReference>
<feature type="transmembrane region" description="Helical" evidence="4">
    <location>
        <begin position="32"/>
        <end position="49"/>
    </location>
</feature>
<dbReference type="RefSeq" id="WP_330074568.1">
    <property type="nucleotide sequence ID" value="NZ_JAZDQJ010000009.1"/>
</dbReference>
<comment type="subcellular location">
    <subcellularLocation>
        <location evidence="1">Cell outer membrane</location>
    </subcellularLocation>
</comment>
<organism evidence="6 7">
    <name type="scientific">Pseudomonas ulcerans</name>
    <dbReference type="NCBI Taxonomy" id="3115852"/>
    <lineage>
        <taxon>Bacteria</taxon>
        <taxon>Pseudomonadati</taxon>
        <taxon>Pseudomonadota</taxon>
        <taxon>Gammaproteobacteria</taxon>
        <taxon>Pseudomonadales</taxon>
        <taxon>Pseudomonadaceae</taxon>
        <taxon>Pseudomonas</taxon>
    </lineage>
</organism>
<evidence type="ECO:0000313" key="7">
    <source>
        <dbReference type="Proteomes" id="UP001335100"/>
    </source>
</evidence>
<keyword evidence="7" id="KW-1185">Reference proteome</keyword>
<proteinExistence type="predicted"/>
<evidence type="ECO:0000313" key="6">
    <source>
        <dbReference type="EMBL" id="MEE1933744.1"/>
    </source>
</evidence>
<keyword evidence="4" id="KW-1133">Transmembrane helix</keyword>
<dbReference type="InterPro" id="IPR006665">
    <property type="entry name" value="OmpA-like"/>
</dbReference>
<dbReference type="CDD" id="cd07185">
    <property type="entry name" value="OmpA_C-like"/>
    <property type="match status" value="1"/>
</dbReference>
<evidence type="ECO:0000256" key="4">
    <source>
        <dbReference type="SAM" id="Phobius"/>
    </source>
</evidence>
<keyword evidence="2 3" id="KW-0472">Membrane</keyword>
<evidence type="ECO:0000256" key="3">
    <source>
        <dbReference type="PROSITE-ProRule" id="PRU00473"/>
    </source>
</evidence>
<dbReference type="InterPro" id="IPR006664">
    <property type="entry name" value="OMP_bac"/>
</dbReference>
<keyword evidence="4" id="KW-0812">Transmembrane</keyword>
<comment type="caution">
    <text evidence="6">The sequence shown here is derived from an EMBL/GenBank/DDBJ whole genome shotgun (WGS) entry which is preliminary data.</text>
</comment>
<dbReference type="Gene3D" id="3.30.1330.60">
    <property type="entry name" value="OmpA-like domain"/>
    <property type="match status" value="1"/>
</dbReference>
<accession>A0ABU7HQC7</accession>
<dbReference type="PANTHER" id="PTHR30329:SF20">
    <property type="entry name" value="EXPORTED PROTEIN"/>
    <property type="match status" value="1"/>
</dbReference>
<sequence length="561" mass="61454">MTLKLIRGLWLWGMFLALGVLLVVPFDDGWRVLAAVLVTALVVQGWRRAGRRAGQLRESLRLADDVPLPPAGYRQPVLLVCGDGQDGLFGKKDNERPRLRMTARACYLDVGDTRRLPTLVSALLARRPAWSGQLGVLFVVNPGEQDDPTLLTSQARALAHQLALVRRQQGLVLPLLLASYLRGAQGQAPWFVWGDDEACPQVHEAGSCSALEQWQRQADDSADDIARMRAAVQLNGAAQWWREQVLVHLAGCTPVACAMTFVEALPGERSGNLWQQWLRQRLALQVVDVAPAASSGMLEFPDVALSLMPLRLRATPRQRATVKAIWMFTLAGLVALASSAWNNDRLMRQVTADLHRYASIPSPAHADQPAYGLREEALAVLHRHATLLEYYSSNGEPLSLGFGLYRDQLLRERLLAVLLGHRQPVMPLAVARAPGMVRLDSLSLFSSGSAQLKPRSTKVLVNALVDIKAQPGWLIVIAGHTDATGSDEHNLRLSRARAAAVRDWMQRMGDIPDSCFAIQGFGASQPIASNDHEDGRMSNRRVDIRLLPAEGACLVAPPVAG</sequence>
<dbReference type="SUPFAM" id="SSF103088">
    <property type="entry name" value="OmpA-like"/>
    <property type="match status" value="1"/>
</dbReference>
<dbReference type="InterPro" id="IPR050330">
    <property type="entry name" value="Bact_OuterMem_StrucFunc"/>
</dbReference>
<reference evidence="6 7" key="1">
    <citation type="submission" date="2024-01" db="EMBL/GenBank/DDBJ databases">
        <title>Unpublished Manusciprt.</title>
        <authorList>
            <person name="Duman M."/>
            <person name="Valdes E.G."/>
            <person name="Ajmi N."/>
            <person name="Altun S."/>
            <person name="Saticioglu I.B."/>
        </authorList>
    </citation>
    <scope>NUCLEOTIDE SEQUENCE [LARGE SCALE GENOMIC DNA]</scope>
    <source>
        <strain evidence="6 7">148P</strain>
    </source>
</reference>
<evidence type="ECO:0000256" key="1">
    <source>
        <dbReference type="ARBA" id="ARBA00004442"/>
    </source>
</evidence>
<dbReference type="Pfam" id="PF00691">
    <property type="entry name" value="OmpA"/>
    <property type="match status" value="1"/>
</dbReference>
<name>A0ABU7HQC7_9PSED</name>
<feature type="domain" description="OmpA-like" evidence="5">
    <location>
        <begin position="432"/>
        <end position="550"/>
    </location>
</feature>
<evidence type="ECO:0000256" key="2">
    <source>
        <dbReference type="ARBA" id="ARBA00023136"/>
    </source>
</evidence>
<evidence type="ECO:0000259" key="5">
    <source>
        <dbReference type="PROSITE" id="PS51123"/>
    </source>
</evidence>
<dbReference type="EMBL" id="JAZDQJ010000009">
    <property type="protein sequence ID" value="MEE1933744.1"/>
    <property type="molecule type" value="Genomic_DNA"/>
</dbReference>
<feature type="transmembrane region" description="Helical" evidence="4">
    <location>
        <begin position="9"/>
        <end position="26"/>
    </location>
</feature>
<gene>
    <name evidence="6" type="ORF">V0R50_10975</name>
</gene>